<dbReference type="EMBL" id="JADCNL010000003">
    <property type="protein sequence ID" value="KAG0489158.1"/>
    <property type="molecule type" value="Genomic_DNA"/>
</dbReference>
<evidence type="ECO:0000313" key="1">
    <source>
        <dbReference type="EMBL" id="KAG0489158.1"/>
    </source>
</evidence>
<comment type="caution">
    <text evidence="1">The sequence shown here is derived from an EMBL/GenBank/DDBJ whole genome shotgun (WGS) entry which is preliminary data.</text>
</comment>
<dbReference type="AlphaFoldDB" id="A0A835V983"/>
<evidence type="ECO:0000313" key="2">
    <source>
        <dbReference type="Proteomes" id="UP000636800"/>
    </source>
</evidence>
<proteinExistence type="predicted"/>
<keyword evidence="2" id="KW-1185">Reference proteome</keyword>
<name>A0A835V983_VANPL</name>
<dbReference type="OrthoDB" id="449052at2759"/>
<organism evidence="1 2">
    <name type="scientific">Vanilla planifolia</name>
    <name type="common">Vanilla</name>
    <dbReference type="NCBI Taxonomy" id="51239"/>
    <lineage>
        <taxon>Eukaryota</taxon>
        <taxon>Viridiplantae</taxon>
        <taxon>Streptophyta</taxon>
        <taxon>Embryophyta</taxon>
        <taxon>Tracheophyta</taxon>
        <taxon>Spermatophyta</taxon>
        <taxon>Magnoliopsida</taxon>
        <taxon>Liliopsida</taxon>
        <taxon>Asparagales</taxon>
        <taxon>Orchidaceae</taxon>
        <taxon>Vanilloideae</taxon>
        <taxon>Vanilleae</taxon>
        <taxon>Vanilla</taxon>
    </lineage>
</organism>
<dbReference type="Proteomes" id="UP000636800">
    <property type="component" value="Chromosome 3"/>
</dbReference>
<accession>A0A835V983</accession>
<gene>
    <name evidence="1" type="ORF">HPP92_007969</name>
</gene>
<sequence length="60" mass="6436">MSTANVSHVLPLCSEIVALPAMGGSFVPEAIHPASCPINRYGRPRQPIGSHVSPEIHHRL</sequence>
<reference evidence="1 2" key="1">
    <citation type="journal article" date="2020" name="Nat. Food">
        <title>A phased Vanilla planifolia genome enables genetic improvement of flavour and production.</title>
        <authorList>
            <person name="Hasing T."/>
            <person name="Tang H."/>
            <person name="Brym M."/>
            <person name="Khazi F."/>
            <person name="Huang T."/>
            <person name="Chambers A.H."/>
        </authorList>
    </citation>
    <scope>NUCLEOTIDE SEQUENCE [LARGE SCALE GENOMIC DNA]</scope>
    <source>
        <tissue evidence="1">Leaf</tissue>
    </source>
</reference>
<protein>
    <submittedName>
        <fullName evidence="1">Uncharacterized protein</fullName>
    </submittedName>
</protein>